<evidence type="ECO:0000256" key="5">
    <source>
        <dbReference type="ARBA" id="ARBA00022630"/>
    </source>
</evidence>
<sequence>MEKNRQIFDRLARFYLTYYEIEWSSPANELALMNFVDWDDGSSESTSAILKRKGFGEILDYIKQKVPEEKIKLNSTVKKVEYGGNGAILHFENGEEHQCEHVIVTCPLGFLKRNSKSFFNPPLSRDKTQAIQSLGFGNMMKILVAWVSGRGPASISKLEDEELADGVTQHLREALGDQTIPKPLRLFR</sequence>
<feature type="domain" description="Amine oxidase" evidence="8">
    <location>
        <begin position="6"/>
        <end position="145"/>
    </location>
</feature>
<comment type="cofactor">
    <cofactor evidence="1">
        <name>FAD</name>
        <dbReference type="ChEBI" id="CHEBI:57692"/>
    </cofactor>
</comment>
<keyword evidence="5" id="KW-0285">Flavoprotein</keyword>
<reference evidence="9 10" key="1">
    <citation type="submission" date="2014-03" db="EMBL/GenBank/DDBJ databases">
        <title>Draft genome of the hookworm Oesophagostomum dentatum.</title>
        <authorList>
            <person name="Mitreva M."/>
        </authorList>
    </citation>
    <scope>NUCLEOTIDE SEQUENCE [LARGE SCALE GENOMIC DNA]</scope>
    <source>
        <strain evidence="9 10">OD-Hann</strain>
    </source>
</reference>
<dbReference type="EMBL" id="KN577889">
    <property type="protein sequence ID" value="KHJ82663.1"/>
    <property type="molecule type" value="Genomic_DNA"/>
</dbReference>
<keyword evidence="4" id="KW-0963">Cytoplasm</keyword>
<dbReference type="Gene3D" id="3.90.660.10">
    <property type="match status" value="2"/>
</dbReference>
<dbReference type="InterPro" id="IPR002937">
    <property type="entry name" value="Amino_oxidase"/>
</dbReference>
<evidence type="ECO:0000313" key="9">
    <source>
        <dbReference type="EMBL" id="KHJ82663.1"/>
    </source>
</evidence>
<dbReference type="GO" id="GO:0046592">
    <property type="term" value="F:polyamine oxidase activity"/>
    <property type="evidence" value="ECO:0007669"/>
    <property type="project" value="TreeGrafter"/>
</dbReference>
<keyword evidence="10" id="KW-1185">Reference proteome</keyword>
<evidence type="ECO:0000256" key="3">
    <source>
        <dbReference type="ARBA" id="ARBA00005995"/>
    </source>
</evidence>
<dbReference type="InterPro" id="IPR036188">
    <property type="entry name" value="FAD/NAD-bd_sf"/>
</dbReference>
<dbReference type="Proteomes" id="UP000053660">
    <property type="component" value="Unassembled WGS sequence"/>
</dbReference>
<evidence type="ECO:0000256" key="2">
    <source>
        <dbReference type="ARBA" id="ARBA00004496"/>
    </source>
</evidence>
<accession>A0A0B1SBL6</accession>
<evidence type="ECO:0000256" key="7">
    <source>
        <dbReference type="ARBA" id="ARBA00023002"/>
    </source>
</evidence>
<dbReference type="SUPFAM" id="SSF51905">
    <property type="entry name" value="FAD/NAD(P)-binding domain"/>
    <property type="match status" value="1"/>
</dbReference>
<comment type="subcellular location">
    <subcellularLocation>
        <location evidence="2">Cytoplasm</location>
    </subcellularLocation>
</comment>
<organism evidence="9 10">
    <name type="scientific">Oesophagostomum dentatum</name>
    <name type="common">Nodular worm</name>
    <dbReference type="NCBI Taxonomy" id="61180"/>
    <lineage>
        <taxon>Eukaryota</taxon>
        <taxon>Metazoa</taxon>
        <taxon>Ecdysozoa</taxon>
        <taxon>Nematoda</taxon>
        <taxon>Chromadorea</taxon>
        <taxon>Rhabditida</taxon>
        <taxon>Rhabditina</taxon>
        <taxon>Rhabditomorpha</taxon>
        <taxon>Strongyloidea</taxon>
        <taxon>Strongylidae</taxon>
        <taxon>Oesophagostomum</taxon>
    </lineage>
</organism>
<dbReference type="SUPFAM" id="SSF54373">
    <property type="entry name" value="FAD-linked reductases, C-terminal domain"/>
    <property type="match status" value="1"/>
</dbReference>
<evidence type="ECO:0000256" key="4">
    <source>
        <dbReference type="ARBA" id="ARBA00022490"/>
    </source>
</evidence>
<dbReference type="AlphaFoldDB" id="A0A0B1SBL6"/>
<dbReference type="InterPro" id="IPR050281">
    <property type="entry name" value="Flavin_monoamine_oxidase"/>
</dbReference>
<protein>
    <recommendedName>
        <fullName evidence="8">Amine oxidase domain-containing protein</fullName>
    </recommendedName>
</protein>
<dbReference type="Pfam" id="PF01593">
    <property type="entry name" value="Amino_oxidase"/>
    <property type="match status" value="1"/>
</dbReference>
<comment type="similarity">
    <text evidence="3">Belongs to the flavin monoamine oxidase family.</text>
</comment>
<dbReference type="GO" id="GO:0005737">
    <property type="term" value="C:cytoplasm"/>
    <property type="evidence" value="ECO:0007669"/>
    <property type="project" value="UniProtKB-SubCell"/>
</dbReference>
<proteinExistence type="inferred from homology"/>
<dbReference type="OrthoDB" id="5046242at2759"/>
<keyword evidence="7" id="KW-0560">Oxidoreductase</keyword>
<gene>
    <name evidence="9" type="ORF">OESDEN_17643</name>
</gene>
<dbReference type="PANTHER" id="PTHR10742">
    <property type="entry name" value="FLAVIN MONOAMINE OXIDASE"/>
    <property type="match status" value="1"/>
</dbReference>
<evidence type="ECO:0000313" key="10">
    <source>
        <dbReference type="Proteomes" id="UP000053660"/>
    </source>
</evidence>
<evidence type="ECO:0000256" key="6">
    <source>
        <dbReference type="ARBA" id="ARBA00022827"/>
    </source>
</evidence>
<evidence type="ECO:0000256" key="1">
    <source>
        <dbReference type="ARBA" id="ARBA00001974"/>
    </source>
</evidence>
<keyword evidence="6" id="KW-0274">FAD</keyword>
<dbReference type="PANTHER" id="PTHR10742:SF405">
    <property type="entry name" value="PEROXISOMAL N(1)-ACETYL-SPERMINE_SPERMIDINE OXIDASE"/>
    <property type="match status" value="1"/>
</dbReference>
<dbReference type="Gene3D" id="3.50.50.60">
    <property type="entry name" value="FAD/NAD(P)-binding domain"/>
    <property type="match status" value="1"/>
</dbReference>
<evidence type="ECO:0000259" key="8">
    <source>
        <dbReference type="Pfam" id="PF01593"/>
    </source>
</evidence>
<name>A0A0B1SBL6_OESDE</name>